<dbReference type="InterPro" id="IPR050557">
    <property type="entry name" value="RTX_toxin/Mannuronan_C5-epim"/>
</dbReference>
<dbReference type="Gene3D" id="2.150.10.10">
    <property type="entry name" value="Serralysin-like metalloprotease, C-terminal"/>
    <property type="match status" value="5"/>
</dbReference>
<dbReference type="HOGENOM" id="CLU_289331_0_0_4"/>
<accession>C6XC35</accession>
<dbReference type="EMBL" id="CP001674">
    <property type="protein sequence ID" value="ACT50110.1"/>
    <property type="molecule type" value="Genomic_DNA"/>
</dbReference>
<dbReference type="PROSITE" id="PS00330">
    <property type="entry name" value="HEMOLYSIN_CALCIUM"/>
    <property type="match status" value="4"/>
</dbReference>
<dbReference type="KEGG" id="mei:Msip34_0862"/>
<proteinExistence type="predicted"/>
<dbReference type="InterPro" id="IPR001343">
    <property type="entry name" value="Hemolysn_Ca-bd"/>
</dbReference>
<evidence type="ECO:0000313" key="5">
    <source>
        <dbReference type="Proteomes" id="UP000002743"/>
    </source>
</evidence>
<dbReference type="SUPFAM" id="SSF51120">
    <property type="entry name" value="beta-Roll"/>
    <property type="match status" value="7"/>
</dbReference>
<evidence type="ECO:0000256" key="1">
    <source>
        <dbReference type="ARBA" id="ARBA00004613"/>
    </source>
</evidence>
<evidence type="ECO:0000256" key="3">
    <source>
        <dbReference type="SAM" id="MobiDB-lite"/>
    </source>
</evidence>
<evidence type="ECO:0000313" key="4">
    <source>
        <dbReference type="EMBL" id="ACT50110.1"/>
    </source>
</evidence>
<dbReference type="PRINTS" id="PR00313">
    <property type="entry name" value="CABNDNGRPT"/>
</dbReference>
<evidence type="ECO:0000256" key="2">
    <source>
        <dbReference type="ARBA" id="ARBA00022525"/>
    </source>
</evidence>
<reference evidence="5" key="1">
    <citation type="submission" date="2009-07" db="EMBL/GenBank/DDBJ databases">
        <title>Complete sequence of chromosome of Methylovorus sp. SIP3-4.</title>
        <authorList>
            <person name="Lucas S."/>
            <person name="Copeland A."/>
            <person name="Lapidus A."/>
            <person name="Glavina del Rio T."/>
            <person name="Tice H."/>
            <person name="Bruce D."/>
            <person name="Goodwin L."/>
            <person name="Pitluck S."/>
            <person name="Clum A."/>
            <person name="Larimer F."/>
            <person name="Land M."/>
            <person name="Hauser L."/>
            <person name="Kyrpides N."/>
            <person name="Mikhailova N."/>
            <person name="Kayluzhnaya M."/>
            <person name="Chistoserdova L."/>
        </authorList>
    </citation>
    <scope>NUCLEOTIDE SEQUENCE [LARGE SCALE GENOMIC DNA]</scope>
    <source>
        <strain evidence="5">SIP3-4</strain>
    </source>
</reference>
<sequence>MAVTIKSSTDYTLGSGQDNLTLTGKAAINGTGNDTANFLLGNSAANILTGEDGDDTITGAGGVDTLIGGDGDDTYVVNIIGTGLLEDSITENDGEGDNDTLQLKGSLKLTTYSTITLDDELAYLEHLDISATGSTKLNLTGNNADNHLTGNAGANVLLGEDGDDTLDGGAGSDTMSGGEGSDTYYVNTAGDVIQDDGSASDTDLVYSTASYTLSDGLENLTLLGKSGIHATGNSSRNILTGNNGANRLDGGDGDDTLLGGLGADTLTGGLGSDSMEGGAGNDTYEVDDEGDIVTEESKGGTDLVKASISYALGDYVEKLTLTGSDSIDGEGNSLNNTILGNSAANVLTGGDGYDTLKGGDGDDTYVVNLIETGLASSARAKMEDIVTEGKNQGADTIKLVLPNAITSSYYSTITLGANIENVDASETGSVLLSFVGNGLANIITGNDAANYINAYAGNDTIYGGAGDDVILGDKGNDVIDGGDGDDDLYAGDGDDSVTGGDGDDTLSSSYGSDTLEGGDGDDRLYDYQGVDTLVGGDGDDTYIVIIKAVSGVATLEDTVIENADEGDDTLLLYVPSGTLKLSTATEFTLADGILANFENLDARYTGNTLLNLTGNSRDNILIGNAAANHIDGGDGSDTVKYTSATKAVIANLATGVVTGGAGNDTLTSIENIYGSDYKDQLTGNDEDNLLVGGSGADTLIGGLGNDTYNVDIKLSGKGSAATVVLNDTITENAGEGDSDSLQLTGYLYVDSFTTISLSGDLANFENLDISDTNYSSYYGTKINLVGNAADNILTGNAANNNIAGGAGNDKLTGGYGADYFVFDTLISDSTEAEANADTITDFVSGLDKIKLDSDIFSTLPDSYTESGYFESMDTLGTPSTADIRLIFDTSTHKLYYDADGNGSGEALLLATLSNSATLTENDFTW</sequence>
<feature type="compositionally biased region" description="Low complexity" evidence="3">
    <location>
        <begin position="505"/>
        <end position="514"/>
    </location>
</feature>
<dbReference type="GO" id="GO:0005576">
    <property type="term" value="C:extracellular region"/>
    <property type="evidence" value="ECO:0007669"/>
    <property type="project" value="UniProtKB-SubCell"/>
</dbReference>
<protein>
    <submittedName>
        <fullName evidence="4">Hemolysin-type calcium-binding region</fullName>
    </submittedName>
</protein>
<dbReference type="PANTHER" id="PTHR38340:SF1">
    <property type="entry name" value="S-LAYER PROTEIN"/>
    <property type="match status" value="1"/>
</dbReference>
<organism evidence="4 5">
    <name type="scientific">Methylovorus glucosotrophus (strain SIP3-4)</name>
    <dbReference type="NCBI Taxonomy" id="582744"/>
    <lineage>
        <taxon>Bacteria</taxon>
        <taxon>Pseudomonadati</taxon>
        <taxon>Pseudomonadota</taxon>
        <taxon>Betaproteobacteria</taxon>
        <taxon>Nitrosomonadales</taxon>
        <taxon>Methylophilaceae</taxon>
        <taxon>Methylovorus</taxon>
    </lineage>
</organism>
<dbReference type="InterPro" id="IPR011049">
    <property type="entry name" value="Serralysin-like_metalloprot_C"/>
</dbReference>
<reference evidence="4 5" key="2">
    <citation type="journal article" date="2011" name="J. Bacteriol.">
        <title>Genomes of three methylotrophs from a single niche uncover genetic and metabolic divergence of Methylophilaceae.</title>
        <authorList>
            <person name="Lapidus A."/>
            <person name="Clum A."/>
            <person name="Labutti K."/>
            <person name="Kaluzhnaya M.G."/>
            <person name="Lim S."/>
            <person name="Beck D.A."/>
            <person name="Glavina Del Rio T."/>
            <person name="Nolan M."/>
            <person name="Mavromatis K."/>
            <person name="Huntemann M."/>
            <person name="Lucas S."/>
            <person name="Lidstrom M.E."/>
            <person name="Ivanova N."/>
            <person name="Chistoserdova L."/>
        </authorList>
    </citation>
    <scope>NUCLEOTIDE SEQUENCE [LARGE SCALE GENOMIC DNA]</scope>
    <source>
        <strain evidence="4 5">SIP3-4</strain>
    </source>
</reference>
<dbReference type="GO" id="GO:0005509">
    <property type="term" value="F:calcium ion binding"/>
    <property type="evidence" value="ECO:0007669"/>
    <property type="project" value="InterPro"/>
</dbReference>
<keyword evidence="2" id="KW-0964">Secreted</keyword>
<dbReference type="PANTHER" id="PTHR38340">
    <property type="entry name" value="S-LAYER PROTEIN"/>
    <property type="match status" value="1"/>
</dbReference>
<gene>
    <name evidence="4" type="ordered locus">Msip34_0862</name>
</gene>
<dbReference type="eggNOG" id="COG2931">
    <property type="taxonomic scope" value="Bacteria"/>
</dbReference>
<dbReference type="Proteomes" id="UP000002743">
    <property type="component" value="Chromosome"/>
</dbReference>
<name>C6XC35_METGS</name>
<dbReference type="AlphaFoldDB" id="C6XC35"/>
<dbReference type="Pfam" id="PF00353">
    <property type="entry name" value="HemolysinCabind"/>
    <property type="match status" value="10"/>
</dbReference>
<dbReference type="STRING" id="582744.Msip34_0862"/>
<feature type="compositionally biased region" description="Acidic residues" evidence="3">
    <location>
        <begin position="482"/>
        <end position="495"/>
    </location>
</feature>
<keyword evidence="5" id="KW-1185">Reference proteome</keyword>
<dbReference type="InterPro" id="IPR018511">
    <property type="entry name" value="Hemolysin-typ_Ca-bd_CS"/>
</dbReference>
<dbReference type="OrthoDB" id="8530767at2"/>
<feature type="region of interest" description="Disordered" evidence="3">
    <location>
        <begin position="482"/>
        <end position="521"/>
    </location>
</feature>
<dbReference type="RefSeq" id="WP_015829667.1">
    <property type="nucleotide sequence ID" value="NC_012969.1"/>
</dbReference>
<comment type="subcellular location">
    <subcellularLocation>
        <location evidence="1">Secreted</location>
    </subcellularLocation>
</comment>